<dbReference type="STRING" id="1121097.GCA_000428125_02475"/>
<dbReference type="AlphaFoldDB" id="A0A069D2B7"/>
<evidence type="ECO:0000313" key="2">
    <source>
        <dbReference type="EMBL" id="GAK37023.1"/>
    </source>
</evidence>
<feature type="transmembrane region" description="Helical" evidence="1">
    <location>
        <begin position="14"/>
        <end position="33"/>
    </location>
</feature>
<evidence type="ECO:0000313" key="3">
    <source>
        <dbReference type="Proteomes" id="UP000027601"/>
    </source>
</evidence>
<keyword evidence="1" id="KW-0472">Membrane</keyword>
<dbReference type="RefSeq" id="WP_024996797.1">
    <property type="nucleotide sequence ID" value="NZ_BAJS01000012.1"/>
</dbReference>
<reference evidence="2 3" key="1">
    <citation type="journal article" date="2015" name="Microbes Environ.">
        <title>Distribution and evolution of nitrogen fixation genes in the phylum bacteroidetes.</title>
        <authorList>
            <person name="Inoue J."/>
            <person name="Oshima K."/>
            <person name="Suda W."/>
            <person name="Sakamoto M."/>
            <person name="Iino T."/>
            <person name="Noda S."/>
            <person name="Hongoh Y."/>
            <person name="Hattori M."/>
            <person name="Ohkuma M."/>
        </authorList>
    </citation>
    <scope>NUCLEOTIDE SEQUENCE [LARGE SCALE GENOMIC DNA]</scope>
    <source>
        <strain evidence="2 3">JCM 15093</strain>
    </source>
</reference>
<protein>
    <submittedName>
        <fullName evidence="2">Uncharacterized protein</fullName>
    </submittedName>
</protein>
<keyword evidence="1" id="KW-0812">Transmembrane</keyword>
<dbReference type="eggNOG" id="ENOG5030YDM">
    <property type="taxonomic scope" value="Bacteria"/>
</dbReference>
<accession>A0A069D2B7</accession>
<dbReference type="Proteomes" id="UP000027601">
    <property type="component" value="Unassembled WGS sequence"/>
</dbReference>
<comment type="caution">
    <text evidence="2">The sequence shown here is derived from an EMBL/GenBank/DDBJ whole genome shotgun (WGS) entry which is preliminary data.</text>
</comment>
<keyword evidence="1" id="KW-1133">Transmembrane helix</keyword>
<evidence type="ECO:0000256" key="1">
    <source>
        <dbReference type="SAM" id="Phobius"/>
    </source>
</evidence>
<dbReference type="EMBL" id="BAJS01000012">
    <property type="protein sequence ID" value="GAK37023.1"/>
    <property type="molecule type" value="Genomic_DNA"/>
</dbReference>
<keyword evidence="3" id="KW-1185">Reference proteome</keyword>
<dbReference type="OrthoDB" id="9956442at2"/>
<proteinExistence type="predicted"/>
<name>A0A069D2B7_9BACE</name>
<gene>
    <name evidence="2" type="ORF">JCM15093_2237</name>
</gene>
<organism evidence="2 3">
    <name type="scientific">Bacteroides graminisolvens DSM 19988 = JCM 15093</name>
    <dbReference type="NCBI Taxonomy" id="1121097"/>
    <lineage>
        <taxon>Bacteria</taxon>
        <taxon>Pseudomonadati</taxon>
        <taxon>Bacteroidota</taxon>
        <taxon>Bacteroidia</taxon>
        <taxon>Bacteroidales</taxon>
        <taxon>Bacteroidaceae</taxon>
        <taxon>Bacteroides</taxon>
    </lineage>
</organism>
<sequence>MVEKRHSKIFRHKAFTILSLIAVVVAIIILLRIKSLKDTYKSESEDLVPLVSLISTVLQWKDSAYCVVAESGDLCPILERENEKISEYKKLTYKEFINLSYRDTLVVDSISFAILKKYVVLPQARVDSIYISNGVQGLLFAYFKDAWFNGDSLLTLPEQRYVVFLLRHNQYDVDIDDESGCLYITPRDPN</sequence>